<reference evidence="1 2" key="1">
    <citation type="submission" date="2024-01" db="EMBL/GenBank/DDBJ databases">
        <title>The genomes of 5 underutilized Papilionoideae crops provide insights into root nodulation and disease resistanc.</title>
        <authorList>
            <person name="Jiang F."/>
        </authorList>
    </citation>
    <scope>NUCLEOTIDE SEQUENCE [LARGE SCALE GENOMIC DNA]</scope>
    <source>
        <strain evidence="1">LVBAO_FW01</strain>
        <tissue evidence="1">Leaves</tissue>
    </source>
</reference>
<evidence type="ECO:0000313" key="2">
    <source>
        <dbReference type="Proteomes" id="UP001367508"/>
    </source>
</evidence>
<dbReference type="EMBL" id="JAYMYQ010000003">
    <property type="protein sequence ID" value="KAK7343423.1"/>
    <property type="molecule type" value="Genomic_DNA"/>
</dbReference>
<accession>A0AAN9M0D5</accession>
<gene>
    <name evidence="1" type="ORF">VNO77_12158</name>
</gene>
<evidence type="ECO:0000313" key="1">
    <source>
        <dbReference type="EMBL" id="KAK7343423.1"/>
    </source>
</evidence>
<keyword evidence="2" id="KW-1185">Reference proteome</keyword>
<sequence length="96" mass="10446">MTLKTKKNRERSTCNGASGVCRTVDERKKVCVGWDCGAALQCAWLSGGSEAPPAYLRGVRKGKKEESSVSVSSLNSQHLSFSFFLFSRISEIASLL</sequence>
<name>A0AAN9M0D5_CANGL</name>
<proteinExistence type="predicted"/>
<organism evidence="1 2">
    <name type="scientific">Canavalia gladiata</name>
    <name type="common">Sword bean</name>
    <name type="synonym">Dolichos gladiatus</name>
    <dbReference type="NCBI Taxonomy" id="3824"/>
    <lineage>
        <taxon>Eukaryota</taxon>
        <taxon>Viridiplantae</taxon>
        <taxon>Streptophyta</taxon>
        <taxon>Embryophyta</taxon>
        <taxon>Tracheophyta</taxon>
        <taxon>Spermatophyta</taxon>
        <taxon>Magnoliopsida</taxon>
        <taxon>eudicotyledons</taxon>
        <taxon>Gunneridae</taxon>
        <taxon>Pentapetalae</taxon>
        <taxon>rosids</taxon>
        <taxon>fabids</taxon>
        <taxon>Fabales</taxon>
        <taxon>Fabaceae</taxon>
        <taxon>Papilionoideae</taxon>
        <taxon>50 kb inversion clade</taxon>
        <taxon>NPAAA clade</taxon>
        <taxon>indigoferoid/millettioid clade</taxon>
        <taxon>Phaseoleae</taxon>
        <taxon>Canavalia</taxon>
    </lineage>
</organism>
<dbReference type="Proteomes" id="UP001367508">
    <property type="component" value="Unassembled WGS sequence"/>
</dbReference>
<dbReference type="AlphaFoldDB" id="A0AAN9M0D5"/>
<protein>
    <submittedName>
        <fullName evidence="1">Uncharacterized protein</fullName>
    </submittedName>
</protein>
<comment type="caution">
    <text evidence="1">The sequence shown here is derived from an EMBL/GenBank/DDBJ whole genome shotgun (WGS) entry which is preliminary data.</text>
</comment>